<evidence type="ECO:0000256" key="4">
    <source>
        <dbReference type="ARBA" id="ARBA00022723"/>
    </source>
</evidence>
<keyword evidence="7" id="KW-0862">Zinc</keyword>
<dbReference type="Gene3D" id="3.30.40.10">
    <property type="entry name" value="Zinc/RING finger domain, C3HC4 (zinc finger)"/>
    <property type="match status" value="1"/>
</dbReference>
<evidence type="ECO:0000313" key="11">
    <source>
        <dbReference type="EMBL" id="KAK6947803.1"/>
    </source>
</evidence>
<dbReference type="PANTHER" id="PTHR46463:SF76">
    <property type="entry name" value="RING-TYPE DOMAIN-CONTAINING PROTEIN"/>
    <property type="match status" value="1"/>
</dbReference>
<evidence type="ECO:0000256" key="7">
    <source>
        <dbReference type="ARBA" id="ARBA00022833"/>
    </source>
</evidence>
<dbReference type="CDD" id="cd23116">
    <property type="entry name" value="RING-H2_AIRP1-like"/>
    <property type="match status" value="1"/>
</dbReference>
<accession>A0AAN8WJQ7</accession>
<feature type="compositionally biased region" description="Basic and acidic residues" evidence="9">
    <location>
        <begin position="116"/>
        <end position="135"/>
    </location>
</feature>
<protein>
    <recommendedName>
        <fullName evidence="2">RING-type E3 ubiquitin transferase</fullName>
        <ecNumber evidence="2">2.3.2.27</ecNumber>
    </recommendedName>
</protein>
<evidence type="ECO:0000256" key="2">
    <source>
        <dbReference type="ARBA" id="ARBA00012483"/>
    </source>
</evidence>
<comment type="caution">
    <text evidence="11">The sequence shown here is derived from an EMBL/GenBank/DDBJ whole genome shotgun (WGS) entry which is preliminary data.</text>
</comment>
<dbReference type="SMART" id="SM00184">
    <property type="entry name" value="RING"/>
    <property type="match status" value="1"/>
</dbReference>
<dbReference type="GO" id="GO:0061630">
    <property type="term" value="F:ubiquitin protein ligase activity"/>
    <property type="evidence" value="ECO:0007669"/>
    <property type="project" value="UniProtKB-EC"/>
</dbReference>
<dbReference type="Proteomes" id="UP001370490">
    <property type="component" value="Unassembled WGS sequence"/>
</dbReference>
<proteinExistence type="predicted"/>
<dbReference type="PROSITE" id="PS50089">
    <property type="entry name" value="ZF_RING_2"/>
    <property type="match status" value="1"/>
</dbReference>
<evidence type="ECO:0000313" key="12">
    <source>
        <dbReference type="Proteomes" id="UP001370490"/>
    </source>
</evidence>
<name>A0AAN8WJQ7_9MAGN</name>
<feature type="region of interest" description="Disordered" evidence="9">
    <location>
        <begin position="60"/>
        <end position="135"/>
    </location>
</feature>
<dbReference type="GO" id="GO:0008270">
    <property type="term" value="F:zinc ion binding"/>
    <property type="evidence" value="ECO:0007669"/>
    <property type="project" value="UniProtKB-KW"/>
</dbReference>
<feature type="domain" description="RING-type" evidence="10">
    <location>
        <begin position="158"/>
        <end position="199"/>
    </location>
</feature>
<evidence type="ECO:0000256" key="1">
    <source>
        <dbReference type="ARBA" id="ARBA00000900"/>
    </source>
</evidence>
<evidence type="ECO:0000256" key="5">
    <source>
        <dbReference type="ARBA" id="ARBA00022771"/>
    </source>
</evidence>
<evidence type="ECO:0000256" key="3">
    <source>
        <dbReference type="ARBA" id="ARBA00022679"/>
    </source>
</evidence>
<dbReference type="AlphaFoldDB" id="A0AAN8WJQ7"/>
<dbReference type="EC" id="2.3.2.27" evidence="2"/>
<dbReference type="PANTHER" id="PTHR46463">
    <property type="entry name" value="ZINC FINGER, RING/FYVE/PHD-TYPE"/>
    <property type="match status" value="1"/>
</dbReference>
<keyword evidence="4" id="KW-0479">Metal-binding</keyword>
<comment type="catalytic activity">
    <reaction evidence="1">
        <text>S-ubiquitinyl-[E2 ubiquitin-conjugating enzyme]-L-cysteine + [acceptor protein]-L-lysine = [E2 ubiquitin-conjugating enzyme]-L-cysteine + N(6)-ubiquitinyl-[acceptor protein]-L-lysine.</text>
        <dbReference type="EC" id="2.3.2.27"/>
    </reaction>
</comment>
<evidence type="ECO:0000259" key="10">
    <source>
        <dbReference type="PROSITE" id="PS50089"/>
    </source>
</evidence>
<evidence type="ECO:0000256" key="8">
    <source>
        <dbReference type="PROSITE-ProRule" id="PRU00175"/>
    </source>
</evidence>
<sequence>MGACCCCPSRMTAPNAAPSFYYCPRSSEERQPLSSSHYVAPVSSTGLLVDTNLETSTPDTYFPPPPPVPYNMGPLRPQTSPGAQEMSADKGTGTPPLATNTVSVDETVADNSVKGENFKESDSKDQGNPELDSSKEAEIELSKSGVAVLSVPEEEDVCPTCLEEYNEENPKIITKCEHHFHLACILEWLERSDTCAVCDKVYLVLNYFLLWKYNRVLASALIEGCQAMVFAMYKYCLLTGVHFSS</sequence>
<dbReference type="FunFam" id="3.30.40.10:FF:000376">
    <property type="entry name" value="Putative E3 ubiquitin-protein ligase RHB1A"/>
    <property type="match status" value="1"/>
</dbReference>
<dbReference type="EMBL" id="JBAMMX010000001">
    <property type="protein sequence ID" value="KAK6947803.1"/>
    <property type="molecule type" value="Genomic_DNA"/>
</dbReference>
<reference evidence="11 12" key="1">
    <citation type="submission" date="2023-12" db="EMBL/GenBank/DDBJ databases">
        <title>A high-quality genome assembly for Dillenia turbinata (Dilleniales).</title>
        <authorList>
            <person name="Chanderbali A."/>
        </authorList>
    </citation>
    <scope>NUCLEOTIDE SEQUENCE [LARGE SCALE GENOMIC DNA]</scope>
    <source>
        <strain evidence="11">LSX21</strain>
        <tissue evidence="11">Leaf</tissue>
    </source>
</reference>
<dbReference type="InterPro" id="IPR001841">
    <property type="entry name" value="Znf_RING"/>
</dbReference>
<dbReference type="InterPro" id="IPR013083">
    <property type="entry name" value="Znf_RING/FYVE/PHD"/>
</dbReference>
<dbReference type="GO" id="GO:0005829">
    <property type="term" value="C:cytosol"/>
    <property type="evidence" value="ECO:0007669"/>
    <property type="project" value="TreeGrafter"/>
</dbReference>
<dbReference type="SUPFAM" id="SSF57850">
    <property type="entry name" value="RING/U-box"/>
    <property type="match status" value="1"/>
</dbReference>
<evidence type="ECO:0000256" key="9">
    <source>
        <dbReference type="SAM" id="MobiDB-lite"/>
    </source>
</evidence>
<dbReference type="Pfam" id="PF13639">
    <property type="entry name" value="zf-RING_2"/>
    <property type="match status" value="1"/>
</dbReference>
<evidence type="ECO:0000256" key="6">
    <source>
        <dbReference type="ARBA" id="ARBA00022786"/>
    </source>
</evidence>
<keyword evidence="6" id="KW-0833">Ubl conjugation pathway</keyword>
<keyword evidence="12" id="KW-1185">Reference proteome</keyword>
<organism evidence="11 12">
    <name type="scientific">Dillenia turbinata</name>
    <dbReference type="NCBI Taxonomy" id="194707"/>
    <lineage>
        <taxon>Eukaryota</taxon>
        <taxon>Viridiplantae</taxon>
        <taxon>Streptophyta</taxon>
        <taxon>Embryophyta</taxon>
        <taxon>Tracheophyta</taxon>
        <taxon>Spermatophyta</taxon>
        <taxon>Magnoliopsida</taxon>
        <taxon>eudicotyledons</taxon>
        <taxon>Gunneridae</taxon>
        <taxon>Pentapetalae</taxon>
        <taxon>Dilleniales</taxon>
        <taxon>Dilleniaceae</taxon>
        <taxon>Dillenia</taxon>
    </lineage>
</organism>
<gene>
    <name evidence="11" type="ORF">RJ641_001276</name>
</gene>
<keyword evidence="5 8" id="KW-0863">Zinc-finger</keyword>
<keyword evidence="3" id="KW-0808">Transferase</keyword>